<dbReference type="SUPFAM" id="SSF51161">
    <property type="entry name" value="Trimeric LpxA-like enzymes"/>
    <property type="match status" value="1"/>
</dbReference>
<evidence type="ECO:0000313" key="3">
    <source>
        <dbReference type="Proteomes" id="UP000184203"/>
    </source>
</evidence>
<evidence type="ECO:0000313" key="2">
    <source>
        <dbReference type="EMBL" id="SHK03302.1"/>
    </source>
</evidence>
<sequence length="234" mass="26476">MNHSKLYSWGHTVLEYTTYSKYIRALLDLAPVETSIQAGENVDIGRGCKIQGDISLGDEVRIGSNTTLDGKVTIEDGTNLVDRNEVIGTVQIGKYCAIARRVTFQGRNHLMHNPGIQMRFYREKLDDRLEEVTNGPIVIGSDVWIGTESIILSDVEIGSGAVIGAGSIVTDDVEPYSVVAGVPAQHKKWRFSEHIREQLLEEKWWEWSEQKIQRNREFFQTDLRTVDDLQSLVR</sequence>
<accession>A0A1M6P5Y6</accession>
<evidence type="ECO:0000256" key="1">
    <source>
        <dbReference type="ARBA" id="ARBA00022679"/>
    </source>
</evidence>
<dbReference type="InterPro" id="IPR050179">
    <property type="entry name" value="Trans_hexapeptide_repeat"/>
</dbReference>
<dbReference type="Pfam" id="PF14602">
    <property type="entry name" value="Hexapep_2"/>
    <property type="match status" value="1"/>
</dbReference>
<dbReference type="InterPro" id="IPR001451">
    <property type="entry name" value="Hexapep"/>
</dbReference>
<dbReference type="Pfam" id="PF00132">
    <property type="entry name" value="Hexapep"/>
    <property type="match status" value="1"/>
</dbReference>
<dbReference type="PANTHER" id="PTHR43300:SF11">
    <property type="entry name" value="ACETYLTRANSFERASE RV3034C-RELATED"/>
    <property type="match status" value="1"/>
</dbReference>
<dbReference type="Proteomes" id="UP000184203">
    <property type="component" value="Unassembled WGS sequence"/>
</dbReference>
<dbReference type="AlphaFoldDB" id="A0A1M6P5Y6"/>
<organism evidence="2 3">
    <name type="scientific">Haladaptatus paucihalophilus DX253</name>
    <dbReference type="NCBI Taxonomy" id="797209"/>
    <lineage>
        <taxon>Archaea</taxon>
        <taxon>Methanobacteriati</taxon>
        <taxon>Methanobacteriota</taxon>
        <taxon>Stenosarchaea group</taxon>
        <taxon>Halobacteria</taxon>
        <taxon>Halobacteriales</taxon>
        <taxon>Haladaptataceae</taxon>
        <taxon>Haladaptatus</taxon>
    </lineage>
</organism>
<name>A0A1M6P5Y6_HALPU</name>
<dbReference type="PROSITE" id="PS00101">
    <property type="entry name" value="HEXAPEP_TRANSFERASES"/>
    <property type="match status" value="1"/>
</dbReference>
<dbReference type="GO" id="GO:0016740">
    <property type="term" value="F:transferase activity"/>
    <property type="evidence" value="ECO:0007669"/>
    <property type="project" value="UniProtKB-KW"/>
</dbReference>
<dbReference type="OrthoDB" id="1475at2157"/>
<dbReference type="InterPro" id="IPR011004">
    <property type="entry name" value="Trimer_LpxA-like_sf"/>
</dbReference>
<dbReference type="InterPro" id="IPR018357">
    <property type="entry name" value="Hexapep_transf_CS"/>
</dbReference>
<protein>
    <submittedName>
        <fullName evidence="2">Virginiamycin A acetyltransferase</fullName>
    </submittedName>
</protein>
<dbReference type="RefSeq" id="WP_018128695.1">
    <property type="nucleotide sequence ID" value="NZ_AEMG01000028.1"/>
</dbReference>
<dbReference type="PANTHER" id="PTHR43300">
    <property type="entry name" value="ACETYLTRANSFERASE"/>
    <property type="match status" value="1"/>
</dbReference>
<dbReference type="CDD" id="cd03349">
    <property type="entry name" value="LbH_XAT"/>
    <property type="match status" value="1"/>
</dbReference>
<dbReference type="Gene3D" id="2.160.10.10">
    <property type="entry name" value="Hexapeptide repeat proteins"/>
    <property type="match status" value="2"/>
</dbReference>
<reference evidence="3" key="1">
    <citation type="submission" date="2016-11" db="EMBL/GenBank/DDBJ databases">
        <authorList>
            <person name="Varghese N."/>
            <person name="Submissions S."/>
        </authorList>
    </citation>
    <scope>NUCLEOTIDE SEQUENCE [LARGE SCALE GENOMIC DNA]</scope>
    <source>
        <strain evidence="3">DX253</strain>
    </source>
</reference>
<keyword evidence="3" id="KW-1185">Reference proteome</keyword>
<proteinExistence type="predicted"/>
<dbReference type="EMBL" id="FRAN01000001">
    <property type="protein sequence ID" value="SHK03302.1"/>
    <property type="molecule type" value="Genomic_DNA"/>
</dbReference>
<gene>
    <name evidence="2" type="ORF">SAMN05444342_0343</name>
</gene>
<keyword evidence="1 2" id="KW-0808">Transferase</keyword>